<dbReference type="RefSeq" id="WP_026503055.1">
    <property type="nucleotide sequence ID" value="NZ_JGYQ01000015.1"/>
</dbReference>
<accession>A0A086ZKV5</accession>
<protein>
    <submittedName>
        <fullName evidence="1">Uncharacterized protein</fullName>
    </submittedName>
</protein>
<comment type="caution">
    <text evidence="1">The sequence shown here is derived from an EMBL/GenBank/DDBJ whole genome shotgun (WGS) entry which is preliminary data.</text>
</comment>
<dbReference type="EMBL" id="JGYQ01000015">
    <property type="protein sequence ID" value="KFI47155.1"/>
    <property type="molecule type" value="Genomic_DNA"/>
</dbReference>
<dbReference type="GeneID" id="303204231"/>
<gene>
    <name evidence="1" type="ORF">BBOU_1128</name>
</gene>
<evidence type="ECO:0000313" key="2">
    <source>
        <dbReference type="Proteomes" id="UP000029093"/>
    </source>
</evidence>
<keyword evidence="2" id="KW-1185">Reference proteome</keyword>
<dbReference type="Proteomes" id="UP000029093">
    <property type="component" value="Unassembled WGS sequence"/>
</dbReference>
<sequence length="120" mass="13074">MWYHKEEKNTVGILLEYGIAHGDELLTLKYGEHEEYVCKFLTSYESDNIADVENSGAAYNEFIVVAYSVVATVVPGGHFAQDDGGIEVTYLDMPSMVSDSRGRIIYPRALVGSGDGSATG</sequence>
<name>A0A086ZKV5_9BIFI</name>
<evidence type="ECO:0000313" key="1">
    <source>
        <dbReference type="EMBL" id="KFI47155.1"/>
    </source>
</evidence>
<dbReference type="OrthoDB" id="3268353at2"/>
<dbReference type="AlphaFoldDB" id="A0A086ZKV5"/>
<reference evidence="1 2" key="1">
    <citation type="submission" date="2014-03" db="EMBL/GenBank/DDBJ databases">
        <title>Genomics of Bifidobacteria.</title>
        <authorList>
            <person name="Ventura M."/>
            <person name="Milani C."/>
            <person name="Lugli G.A."/>
        </authorList>
    </citation>
    <scope>NUCLEOTIDE SEQUENCE [LARGE SCALE GENOMIC DNA]</scope>
    <source>
        <strain evidence="1 2">LMG 10736</strain>
    </source>
</reference>
<proteinExistence type="predicted"/>
<organism evidence="1 2">
    <name type="scientific">Bifidobacterium boum</name>
    <dbReference type="NCBI Taxonomy" id="78343"/>
    <lineage>
        <taxon>Bacteria</taxon>
        <taxon>Bacillati</taxon>
        <taxon>Actinomycetota</taxon>
        <taxon>Actinomycetes</taxon>
        <taxon>Bifidobacteriales</taxon>
        <taxon>Bifidobacteriaceae</taxon>
        <taxon>Bifidobacterium</taxon>
    </lineage>
</organism>